<dbReference type="InterPro" id="IPR026906">
    <property type="entry name" value="LRR_5"/>
</dbReference>
<dbReference type="PROSITE" id="PS51257">
    <property type="entry name" value="PROKAR_LIPOPROTEIN"/>
    <property type="match status" value="1"/>
</dbReference>
<dbReference type="OrthoDB" id="1068223at2"/>
<feature type="signal peptide" evidence="1">
    <location>
        <begin position="1"/>
        <end position="22"/>
    </location>
</feature>
<dbReference type="InterPro" id="IPR032675">
    <property type="entry name" value="LRR_dom_sf"/>
</dbReference>
<reference evidence="2 3" key="1">
    <citation type="submission" date="2018-11" db="EMBL/GenBank/DDBJ databases">
        <title>Genome sequence of Mycoplasma struthionis sp. nov.</title>
        <authorList>
            <person name="Spergser J."/>
        </authorList>
    </citation>
    <scope>NUCLEOTIDE SEQUENCE [LARGE SCALE GENOMIC DNA]</scope>
    <source>
        <strain evidence="2 3">237IA</strain>
    </source>
</reference>
<keyword evidence="3" id="KW-1185">Reference proteome</keyword>
<protein>
    <submittedName>
        <fullName evidence="2">Leucine-rich repeat domain-containing protein</fullName>
    </submittedName>
</protein>
<dbReference type="PANTHER" id="PTHR45661:SF3">
    <property type="entry name" value="IG-LIKE DOMAIN-CONTAINING PROTEIN"/>
    <property type="match status" value="1"/>
</dbReference>
<feature type="chain" id="PRO_5017952057" evidence="1">
    <location>
        <begin position="23"/>
        <end position="286"/>
    </location>
</feature>
<dbReference type="EMBL" id="CP034044">
    <property type="protein sequence ID" value="AZG68546.1"/>
    <property type="molecule type" value="Genomic_DNA"/>
</dbReference>
<dbReference type="SUPFAM" id="SSF52058">
    <property type="entry name" value="L domain-like"/>
    <property type="match status" value="1"/>
</dbReference>
<organism evidence="2 3">
    <name type="scientific">Mycoplasma struthionis</name>
    <dbReference type="NCBI Taxonomy" id="538220"/>
    <lineage>
        <taxon>Bacteria</taxon>
        <taxon>Bacillati</taxon>
        <taxon>Mycoplasmatota</taxon>
        <taxon>Mollicutes</taxon>
        <taxon>Mycoplasmataceae</taxon>
        <taxon>Mycoplasma</taxon>
    </lineage>
</organism>
<keyword evidence="1" id="KW-0732">Signal</keyword>
<dbReference type="Pfam" id="PF13306">
    <property type="entry name" value="LRR_5"/>
    <property type="match status" value="2"/>
</dbReference>
<accession>A0A3G8LFY6</accession>
<dbReference type="InterPro" id="IPR053139">
    <property type="entry name" value="Surface_bspA-like"/>
</dbReference>
<evidence type="ECO:0000313" key="3">
    <source>
        <dbReference type="Proteomes" id="UP000275883"/>
    </source>
</evidence>
<dbReference type="AlphaFoldDB" id="A0A3G8LFY6"/>
<name>A0A3G8LFY6_9MOLU</name>
<dbReference type="Proteomes" id="UP000275883">
    <property type="component" value="Chromosome"/>
</dbReference>
<dbReference type="Gene3D" id="3.80.10.10">
    <property type="entry name" value="Ribonuclease Inhibitor"/>
    <property type="match status" value="1"/>
</dbReference>
<dbReference type="KEGG" id="mstr:EGN60_00980"/>
<dbReference type="RefSeq" id="WP_124724241.1">
    <property type="nucleotide sequence ID" value="NZ_CP034044.1"/>
</dbReference>
<dbReference type="PANTHER" id="PTHR45661">
    <property type="entry name" value="SURFACE ANTIGEN"/>
    <property type="match status" value="1"/>
</dbReference>
<sequence length="286" mass="31311">MKKNRTLFLLTSISTIAPIAMSAMVVSCGKGEKANSFSFKYLTGKDATKFYKSNTQTLDLSSEKFTSIPDAAFSNISLDFFNPYKRAAVKDKKQRDAIPVAADGLFEPETYILNIRRIVLPPTVKTIGRGAFYGLRRLSEIVFANDSKLENIGDLAFSNTGVTNLVLPTTIKNIGAGAFEKSNLTSINLNQLTSVTTLKKAVFANTNLTTLDLSNILRIEENALTNTKITALTFNDKLSTVSPLFNGENTTDETKTKIALTLPEGALKESLKKALSENNKLLYTIL</sequence>
<evidence type="ECO:0000256" key="1">
    <source>
        <dbReference type="SAM" id="SignalP"/>
    </source>
</evidence>
<proteinExistence type="predicted"/>
<evidence type="ECO:0000313" key="2">
    <source>
        <dbReference type="EMBL" id="AZG68546.1"/>
    </source>
</evidence>
<gene>
    <name evidence="2" type="ORF">EGN60_00980</name>
</gene>